<evidence type="ECO:0000313" key="4">
    <source>
        <dbReference type="Proteomes" id="UP000239366"/>
    </source>
</evidence>
<keyword evidence="2" id="KW-0472">Membrane</keyword>
<gene>
    <name evidence="3" type="ORF">BST99_02770</name>
</gene>
<reference evidence="4" key="1">
    <citation type="submission" date="2016-11" db="EMBL/GenBank/DDBJ databases">
        <title>Trade-off between light-utilization and light-protection in marine flavobacteria.</title>
        <authorList>
            <person name="Kumagai Y."/>
            <person name="Yoshizawa S."/>
            <person name="Kogure K."/>
        </authorList>
    </citation>
    <scope>NUCLEOTIDE SEQUENCE [LARGE SCALE GENOMIC DNA]</scope>
    <source>
        <strain evidence="4">SG-18</strain>
    </source>
</reference>
<evidence type="ECO:0000256" key="1">
    <source>
        <dbReference type="SAM" id="MobiDB-lite"/>
    </source>
</evidence>
<dbReference type="AlphaFoldDB" id="A0A2S7T4E6"/>
<proteinExistence type="predicted"/>
<accession>A0A2S7T4E6</accession>
<keyword evidence="4" id="KW-1185">Reference proteome</keyword>
<comment type="caution">
    <text evidence="3">The sequence shown here is derived from an EMBL/GenBank/DDBJ whole genome shotgun (WGS) entry which is preliminary data.</text>
</comment>
<organism evidence="3 4">
    <name type="scientific">Aureicoccus marinus</name>
    <dbReference type="NCBI Taxonomy" id="754435"/>
    <lineage>
        <taxon>Bacteria</taxon>
        <taxon>Pseudomonadati</taxon>
        <taxon>Bacteroidota</taxon>
        <taxon>Flavobacteriia</taxon>
        <taxon>Flavobacteriales</taxon>
        <taxon>Flavobacteriaceae</taxon>
        <taxon>Aureicoccus</taxon>
    </lineage>
</organism>
<sequence length="315" mass="36389">MTKSEWKSFFDRDFLKNTLAALGGALSALLIYYLLTRLDKQKVSRLASEKDGRRMRYLGGLVRASQSQSQLFLENLNRLIGEMKTGPLYFPSLAPNSQQHLERLSNLLNNEDYFEAYIDQFGQENMGAYHEMTSSVDFFIAQDKDLRQLLAAAQDEDLKRKSVYLSMVYDLLKRGSEVLQLVSITGTEGHQEIKSIYDAYHSQFASYEDLAYHQNFFIKPMLEKVFVHVGKEDPVVLELSTAFKSAHNLYREIEQQQIEMQTRLTELLDVYKNRAQLFHQQALPITETLSSSDEEGGKKRKRKPKPPFPSFLLVF</sequence>
<feature type="region of interest" description="Disordered" evidence="1">
    <location>
        <begin position="288"/>
        <end position="315"/>
    </location>
</feature>
<keyword evidence="2" id="KW-1133">Transmembrane helix</keyword>
<feature type="transmembrane region" description="Helical" evidence="2">
    <location>
        <begin position="14"/>
        <end position="35"/>
    </location>
</feature>
<dbReference type="RefSeq" id="WP_105000440.1">
    <property type="nucleotide sequence ID" value="NZ_MQVX01000001.1"/>
</dbReference>
<protein>
    <submittedName>
        <fullName evidence="3">Uncharacterized protein</fullName>
    </submittedName>
</protein>
<evidence type="ECO:0000256" key="2">
    <source>
        <dbReference type="SAM" id="Phobius"/>
    </source>
</evidence>
<name>A0A2S7T4E6_9FLAO</name>
<dbReference type="Proteomes" id="UP000239366">
    <property type="component" value="Unassembled WGS sequence"/>
</dbReference>
<keyword evidence="2" id="KW-0812">Transmembrane</keyword>
<evidence type="ECO:0000313" key="3">
    <source>
        <dbReference type="EMBL" id="PQJ14799.1"/>
    </source>
</evidence>
<dbReference type="EMBL" id="MQVX01000001">
    <property type="protein sequence ID" value="PQJ14799.1"/>
    <property type="molecule type" value="Genomic_DNA"/>
</dbReference>